<dbReference type="KEGG" id="aab:A4R43_13290"/>
<sequence length="606" mass="63619">MNLAQPTSPPAGGAELGQIAIAGLMFFVVFLPLAVFVLRERAGKRTAAGRLADWAATRSGLPRWAALPMFLAGLSGLSALIGVYWDVPIHMELGRDEGPLANPSHYPIYFGLMGIFASGVLSAGLAKGKLPARTFPIGPHWRVPMGSVQMMATGLVGVAGFPLDDVWHRLFGQDVTEWGPTHVLMIGGGIGVVIGLQLLLAEARQVGASGPLVRLLGPLLAGAWMMGASAFLMEFDLGVPQFPMLSQVVLVGLIGGWTLLYGRLSWGPGGTLIVLAVFLGSRLLFAVIPFADDLHVASLLPYVAEAVVIEVVVLLAGRAGVHRRAVLAGIGAGTVGMLGEWAFSQWLMPNPWPASHLPLFLGFGVAASVAGCLVGAWQYQQAESIAAPEGPVAGSPERRVRHAAGLAGALGAVALMAVVVVPQDPPAGLTAEIALSESTTGLPVSAPHGGGEPRWVNAEVRISDPALASDALWLNGFSWQGGDFFTKPLEQVGEGVYRTAEPLPVYGAWKSGFRLHTANRMLALAPVYAPDDAAAGAPAIEAVSGSRPFMSEIEFLQRERKSETPAVLWTVAYVVVGLIFGGMWVLFGWLYTAAAGVRPARARSTV</sequence>
<feature type="transmembrane region" description="Helical" evidence="1">
    <location>
        <begin position="269"/>
        <end position="290"/>
    </location>
</feature>
<feature type="transmembrane region" description="Helical" evidence="1">
    <location>
        <begin position="16"/>
        <end position="38"/>
    </location>
</feature>
<accession>A0A344L5S8</accession>
<feature type="transmembrane region" description="Helical" evidence="1">
    <location>
        <begin position="566"/>
        <end position="591"/>
    </location>
</feature>
<evidence type="ECO:0000313" key="3">
    <source>
        <dbReference type="Proteomes" id="UP000250434"/>
    </source>
</evidence>
<keyword evidence="1" id="KW-0472">Membrane</keyword>
<feature type="transmembrane region" description="Helical" evidence="1">
    <location>
        <begin position="400"/>
        <end position="421"/>
    </location>
</feature>
<feature type="transmembrane region" description="Helical" evidence="1">
    <location>
        <begin position="183"/>
        <end position="200"/>
    </location>
</feature>
<dbReference type="EMBL" id="CP015163">
    <property type="protein sequence ID" value="AXB43402.1"/>
    <property type="molecule type" value="Genomic_DNA"/>
</dbReference>
<keyword evidence="1" id="KW-0812">Transmembrane</keyword>
<proteinExistence type="predicted"/>
<dbReference type="RefSeq" id="WP_113692645.1">
    <property type="nucleotide sequence ID" value="NZ_CP015163.1"/>
</dbReference>
<organism evidence="2 3">
    <name type="scientific">Amycolatopsis albispora</name>
    <dbReference type="NCBI Taxonomy" id="1804986"/>
    <lineage>
        <taxon>Bacteria</taxon>
        <taxon>Bacillati</taxon>
        <taxon>Actinomycetota</taxon>
        <taxon>Actinomycetes</taxon>
        <taxon>Pseudonocardiales</taxon>
        <taxon>Pseudonocardiaceae</taxon>
        <taxon>Amycolatopsis</taxon>
    </lineage>
</organism>
<protein>
    <submittedName>
        <fullName evidence="2">Uncharacterized protein</fullName>
    </submittedName>
</protein>
<feature type="transmembrane region" description="Helical" evidence="1">
    <location>
        <begin position="105"/>
        <end position="126"/>
    </location>
</feature>
<gene>
    <name evidence="2" type="ORF">A4R43_13290</name>
</gene>
<feature type="transmembrane region" description="Helical" evidence="1">
    <location>
        <begin position="212"/>
        <end position="232"/>
    </location>
</feature>
<feature type="transmembrane region" description="Helical" evidence="1">
    <location>
        <begin position="325"/>
        <end position="347"/>
    </location>
</feature>
<keyword evidence="1" id="KW-1133">Transmembrane helix</keyword>
<reference evidence="2 3" key="1">
    <citation type="submission" date="2016-04" db="EMBL/GenBank/DDBJ databases">
        <title>Complete genome sequence and analysis of deep-sea sediment isolate, Amycolatopsis sp. WP1.</title>
        <authorList>
            <person name="Wang H."/>
            <person name="Chen S."/>
            <person name="Wu Q."/>
        </authorList>
    </citation>
    <scope>NUCLEOTIDE SEQUENCE [LARGE SCALE GENOMIC DNA]</scope>
    <source>
        <strain evidence="2 3">WP1</strain>
    </source>
</reference>
<feature type="transmembrane region" description="Helical" evidence="1">
    <location>
        <begin position="146"/>
        <end position="163"/>
    </location>
</feature>
<feature type="transmembrane region" description="Helical" evidence="1">
    <location>
        <begin position="64"/>
        <end position="85"/>
    </location>
</feature>
<feature type="transmembrane region" description="Helical" evidence="1">
    <location>
        <begin position="244"/>
        <end position="262"/>
    </location>
</feature>
<evidence type="ECO:0000256" key="1">
    <source>
        <dbReference type="SAM" id="Phobius"/>
    </source>
</evidence>
<feature type="transmembrane region" description="Helical" evidence="1">
    <location>
        <begin position="359"/>
        <end position="379"/>
    </location>
</feature>
<evidence type="ECO:0000313" key="2">
    <source>
        <dbReference type="EMBL" id="AXB43402.1"/>
    </source>
</evidence>
<dbReference type="Proteomes" id="UP000250434">
    <property type="component" value="Chromosome"/>
</dbReference>
<feature type="transmembrane region" description="Helical" evidence="1">
    <location>
        <begin position="296"/>
        <end position="316"/>
    </location>
</feature>
<name>A0A344L5S8_9PSEU</name>
<dbReference type="AlphaFoldDB" id="A0A344L5S8"/>
<keyword evidence="3" id="KW-1185">Reference proteome</keyword>
<dbReference type="OrthoDB" id="3328774at2"/>